<reference evidence="2" key="1">
    <citation type="submission" date="2022-07" db="EMBL/GenBank/DDBJ databases">
        <title>Arcobacter roscoffensis sp. nov., a marine bacterium isolated from coastal seawater collected from Roscoff, France.</title>
        <authorList>
            <person name="Pascual J."/>
            <person name="Lepeaux C."/>
            <person name="Methner A."/>
            <person name="Overmann J."/>
        </authorList>
    </citation>
    <scope>NUCLEOTIDE SEQUENCE</scope>
    <source>
        <strain evidence="2">ARW1-2F2</strain>
    </source>
</reference>
<dbReference type="Proteomes" id="UP001060012">
    <property type="component" value="Chromosome"/>
</dbReference>
<dbReference type="PANTHER" id="PTHR19328">
    <property type="entry name" value="HEDGEHOG-INTERACTING PROTEIN"/>
    <property type="match status" value="1"/>
</dbReference>
<dbReference type="SUPFAM" id="SSF50952">
    <property type="entry name" value="Soluble quinoprotein glucose dehydrogenase"/>
    <property type="match status" value="1"/>
</dbReference>
<dbReference type="InterPro" id="IPR011042">
    <property type="entry name" value="6-blade_b-propeller_TolB-like"/>
</dbReference>
<name>A0ABY5E1D3_9BACT</name>
<proteinExistence type="predicted"/>
<feature type="domain" description="Glucose/Sorbosone dehydrogenase" evidence="1">
    <location>
        <begin position="37"/>
        <end position="357"/>
    </location>
</feature>
<dbReference type="InterPro" id="IPR012938">
    <property type="entry name" value="Glc/Sorbosone_DH"/>
</dbReference>
<evidence type="ECO:0000259" key="1">
    <source>
        <dbReference type="Pfam" id="PF07995"/>
    </source>
</evidence>
<dbReference type="Pfam" id="PF07995">
    <property type="entry name" value="GSDH"/>
    <property type="match status" value="1"/>
</dbReference>
<protein>
    <submittedName>
        <fullName evidence="2">PQQ-dependent sugar dehydrogenase</fullName>
    </submittedName>
</protein>
<dbReference type="RefSeq" id="WP_254575701.1">
    <property type="nucleotide sequence ID" value="NZ_CP100595.1"/>
</dbReference>
<organism evidence="2 3">
    <name type="scientific">Arcobacter roscoffensis</name>
    <dbReference type="NCBI Taxonomy" id="2961520"/>
    <lineage>
        <taxon>Bacteria</taxon>
        <taxon>Pseudomonadati</taxon>
        <taxon>Campylobacterota</taxon>
        <taxon>Epsilonproteobacteria</taxon>
        <taxon>Campylobacterales</taxon>
        <taxon>Arcobacteraceae</taxon>
        <taxon>Arcobacter</taxon>
    </lineage>
</organism>
<dbReference type="EMBL" id="CP100595">
    <property type="protein sequence ID" value="UTJ05520.1"/>
    <property type="molecule type" value="Genomic_DNA"/>
</dbReference>
<gene>
    <name evidence="2" type="ORF">NJU99_09610</name>
</gene>
<dbReference type="InterPro" id="IPR011041">
    <property type="entry name" value="Quinoprot_gluc/sorb_DH_b-prop"/>
</dbReference>
<accession>A0ABY5E1D3</accession>
<sequence length="364" mass="41050">MKVLLKSLVFLIFLNLGVFASTTYKTQEIVSNLGVIWGMDFLDENRLILTQKNGKVFVLDLRTKALQEIKNIPKVFYKGQGGLLDIKVSPNYKKDSWIYFTYSKNINNQGATTLARAKLENNSFVKHEDLLITKSNTSTTRHFGSRITFDEKGHLFFSVGDRGVRDTAQNLSNHAGTIIRLNLDGSIPKDNPFVNDKNALDEIYSYGHRNPQGIFYDKKRGTFWAIEHGPRGGDEVNLIQGGANYGWPVISYGKEYWGPLDVGEGTHKKGMLQPIKYYVPSISPSSLIVYNGNVYKELKGKLLAGALKLTHINILTVDSKNNILKETRILENLNERIRNIVQSPNGLIYFSTDSGKILLLKPKF</sequence>
<evidence type="ECO:0000313" key="2">
    <source>
        <dbReference type="EMBL" id="UTJ05520.1"/>
    </source>
</evidence>
<keyword evidence="3" id="KW-1185">Reference proteome</keyword>
<dbReference type="PANTHER" id="PTHR19328:SF75">
    <property type="entry name" value="ALDOSE SUGAR DEHYDROGENASE YLII"/>
    <property type="match status" value="1"/>
</dbReference>
<evidence type="ECO:0000313" key="3">
    <source>
        <dbReference type="Proteomes" id="UP001060012"/>
    </source>
</evidence>
<dbReference type="Gene3D" id="2.120.10.30">
    <property type="entry name" value="TolB, C-terminal domain"/>
    <property type="match status" value="1"/>
</dbReference>